<evidence type="ECO:0000259" key="7">
    <source>
        <dbReference type="PROSITE" id="PS51123"/>
    </source>
</evidence>
<dbReference type="PROSITE" id="PS51123">
    <property type="entry name" value="OMPA_2"/>
    <property type="match status" value="1"/>
</dbReference>
<feature type="region of interest" description="Disordered" evidence="5">
    <location>
        <begin position="59"/>
        <end position="92"/>
    </location>
</feature>
<evidence type="ECO:0000256" key="3">
    <source>
        <dbReference type="ARBA" id="ARBA00023237"/>
    </source>
</evidence>
<keyword evidence="11" id="KW-1185">Reference proteome</keyword>
<dbReference type="Proteomes" id="UP000321621">
    <property type="component" value="Unassembled WGS sequence"/>
</dbReference>
<dbReference type="InterPro" id="IPR050330">
    <property type="entry name" value="Bact_OuterMem_StrucFunc"/>
</dbReference>
<evidence type="ECO:0000256" key="5">
    <source>
        <dbReference type="SAM" id="MobiDB-lite"/>
    </source>
</evidence>
<comment type="caution">
    <text evidence="8">The sequence shown here is derived from an EMBL/GenBank/DDBJ whole genome shotgun (WGS) entry which is preliminary data.</text>
</comment>
<evidence type="ECO:0000256" key="4">
    <source>
        <dbReference type="PROSITE-ProRule" id="PRU00473"/>
    </source>
</evidence>
<evidence type="ECO:0000256" key="1">
    <source>
        <dbReference type="ARBA" id="ARBA00004442"/>
    </source>
</evidence>
<feature type="compositionally biased region" description="Low complexity" evidence="5">
    <location>
        <begin position="71"/>
        <end position="83"/>
    </location>
</feature>
<gene>
    <name evidence="8" type="ORF">D2V05_12930</name>
    <name evidence="9" type="ORF">FQ017_12810</name>
</gene>
<evidence type="ECO:0000256" key="2">
    <source>
        <dbReference type="ARBA" id="ARBA00023136"/>
    </source>
</evidence>
<dbReference type="RefSeq" id="WP_119648063.1">
    <property type="nucleotide sequence ID" value="NZ_QXFI01000029.1"/>
</dbReference>
<dbReference type="EMBL" id="VNWK01000029">
    <property type="protein sequence ID" value="TXJ93226.1"/>
    <property type="molecule type" value="Genomic_DNA"/>
</dbReference>
<dbReference type="PRINTS" id="PR01021">
    <property type="entry name" value="OMPADOMAIN"/>
</dbReference>
<dbReference type="PANTHER" id="PTHR30329">
    <property type="entry name" value="STATOR ELEMENT OF FLAGELLAR MOTOR COMPLEX"/>
    <property type="match status" value="1"/>
</dbReference>
<keyword evidence="6" id="KW-0732">Signal</keyword>
<name>A0A3A1NFD0_9FLAO</name>
<dbReference type="InterPro" id="IPR006665">
    <property type="entry name" value="OmpA-like"/>
</dbReference>
<feature type="region of interest" description="Disordered" evidence="5">
    <location>
        <begin position="408"/>
        <end position="433"/>
    </location>
</feature>
<dbReference type="InterPro" id="IPR036737">
    <property type="entry name" value="OmpA-like_sf"/>
</dbReference>
<dbReference type="EMBL" id="QXFI01000029">
    <property type="protein sequence ID" value="RIV43609.1"/>
    <property type="molecule type" value="Genomic_DNA"/>
</dbReference>
<dbReference type="InterPro" id="IPR006664">
    <property type="entry name" value="OMP_bac"/>
</dbReference>
<sequence length="438" mass="48183">MKTSNKLFYCLTLFLLIGSGTQAQFLKKLAKKAQNAAERTVEQRVDKEASKKTDQALDSILEPGSGQGQAPNTNKNTGNNNPGSDEAPVAGTKVSAGPKTLEVYSKFDFVPGDKPLYYDDFNQDFIGDFPAKWNTNGSGEVVNLEGSSDKWYAIANKSLTIPNLPRKLPEDYTVEFDLKATNLSRNTSSLATLEIYLSETPNLTTSESNVMATLNFCQYIAVGVKVDNDFDKDPSPITNTLQRDLREVFQDIVHVSIAVNKNRYRLWLNETKIVDLPQFVVRPELINYLKFKVNGVDEQGNGERLLISNLKINEGGVDLRRKLLAEGKISTNGILFNSGSATILPQSMGIIRQISQVLQQDAAIKLKIVGHTDADGSDENNLKLSKDRAEAVKNSLVSVYGIGADRLVSEGKGESEPVGDNSTPEGKSQNRRVEFIKL</sequence>
<dbReference type="Proteomes" id="UP000266691">
    <property type="component" value="Unassembled WGS sequence"/>
</dbReference>
<reference evidence="8 10" key="1">
    <citation type="submission" date="2018-08" db="EMBL/GenBank/DDBJ databases">
        <title>Proposal of Muricauda 72 sp.nov. and Muricauda NH166 sp.nov., isolated from seawater.</title>
        <authorList>
            <person name="Cheng H."/>
            <person name="Wu Y.-H."/>
            <person name="Guo L.-L."/>
            <person name="Xu X.-W."/>
        </authorList>
    </citation>
    <scope>NUCLEOTIDE SEQUENCE [LARGE SCALE GENOMIC DNA]</scope>
    <source>
        <strain evidence="8 10">72</strain>
    </source>
</reference>
<dbReference type="SUPFAM" id="SSF103088">
    <property type="entry name" value="OmpA-like"/>
    <property type="match status" value="1"/>
</dbReference>
<dbReference type="Pfam" id="PF00691">
    <property type="entry name" value="OmpA"/>
    <property type="match status" value="1"/>
</dbReference>
<dbReference type="Gene3D" id="3.30.1330.60">
    <property type="entry name" value="OmpA-like domain"/>
    <property type="match status" value="1"/>
</dbReference>
<dbReference type="PANTHER" id="PTHR30329:SF21">
    <property type="entry name" value="LIPOPROTEIN YIAD-RELATED"/>
    <property type="match status" value="1"/>
</dbReference>
<protein>
    <submittedName>
        <fullName evidence="8">OmpA family protein</fullName>
    </submittedName>
</protein>
<dbReference type="GO" id="GO:0009279">
    <property type="term" value="C:cell outer membrane"/>
    <property type="evidence" value="ECO:0007669"/>
    <property type="project" value="UniProtKB-SubCell"/>
</dbReference>
<dbReference type="CDD" id="cd07185">
    <property type="entry name" value="OmpA_C-like"/>
    <property type="match status" value="1"/>
</dbReference>
<evidence type="ECO:0000313" key="8">
    <source>
        <dbReference type="EMBL" id="RIV43609.1"/>
    </source>
</evidence>
<evidence type="ECO:0000313" key="11">
    <source>
        <dbReference type="Proteomes" id="UP000321621"/>
    </source>
</evidence>
<accession>A0A3A1NFD0</accession>
<dbReference type="OrthoDB" id="9800869at2"/>
<feature type="signal peptide" evidence="6">
    <location>
        <begin position="1"/>
        <end position="23"/>
    </location>
</feature>
<comment type="subcellular location">
    <subcellularLocation>
        <location evidence="1">Cell outer membrane</location>
    </subcellularLocation>
</comment>
<keyword evidence="3" id="KW-0998">Cell outer membrane</keyword>
<organism evidence="8 10">
    <name type="scientific">Flagellimonas pelagia</name>
    <dbReference type="NCBI Taxonomy" id="2306998"/>
    <lineage>
        <taxon>Bacteria</taxon>
        <taxon>Pseudomonadati</taxon>
        <taxon>Bacteroidota</taxon>
        <taxon>Flavobacteriia</taxon>
        <taxon>Flavobacteriales</taxon>
        <taxon>Flavobacteriaceae</taxon>
        <taxon>Flagellimonas</taxon>
    </lineage>
</organism>
<feature type="domain" description="OmpA-like" evidence="7">
    <location>
        <begin position="323"/>
        <end position="438"/>
    </location>
</feature>
<evidence type="ECO:0000313" key="9">
    <source>
        <dbReference type="EMBL" id="TXJ93226.1"/>
    </source>
</evidence>
<reference evidence="9 11" key="2">
    <citation type="submission" date="2019-07" db="EMBL/GenBank/DDBJ databases">
        <title>Draft genome of two Muricauda strains isolated from deep sea.</title>
        <authorList>
            <person name="Sun C."/>
        </authorList>
    </citation>
    <scope>NUCLEOTIDE SEQUENCE [LARGE SCALE GENOMIC DNA]</scope>
    <source>
        <strain evidence="9 11">72</strain>
    </source>
</reference>
<proteinExistence type="predicted"/>
<feature type="chain" id="PRO_5017261977" evidence="6">
    <location>
        <begin position="24"/>
        <end position="438"/>
    </location>
</feature>
<dbReference type="AlphaFoldDB" id="A0A3A1NFD0"/>
<evidence type="ECO:0000256" key="6">
    <source>
        <dbReference type="SAM" id="SignalP"/>
    </source>
</evidence>
<keyword evidence="2 4" id="KW-0472">Membrane</keyword>
<evidence type="ECO:0000313" key="10">
    <source>
        <dbReference type="Proteomes" id="UP000266691"/>
    </source>
</evidence>